<keyword evidence="12 14" id="KW-0479">Metal-binding</keyword>
<reference evidence="15 16" key="1">
    <citation type="submission" date="2017-03" db="EMBL/GenBank/DDBJ databases">
        <title>Genome analysis of Rhizobial strains effectives or ineffectives for nitrogen fixation isolated from bean seeds.</title>
        <authorList>
            <person name="Peralta H."/>
            <person name="Aguilar-Vera A."/>
            <person name="Mora Y."/>
            <person name="Vargas-Lagunas C."/>
            <person name="Girard L."/>
            <person name="Mora J."/>
        </authorList>
    </citation>
    <scope>NUCLEOTIDE SEQUENCE [LARGE SCALE GENOMIC DNA]</scope>
    <source>
        <strain evidence="15 16">CCGM3</strain>
    </source>
</reference>
<evidence type="ECO:0000256" key="11">
    <source>
        <dbReference type="ARBA" id="ARBA00023316"/>
    </source>
</evidence>
<dbReference type="NCBIfam" id="TIGR00445">
    <property type="entry name" value="mraY"/>
    <property type="match status" value="1"/>
</dbReference>
<dbReference type="PANTHER" id="PTHR22926">
    <property type="entry name" value="PHOSPHO-N-ACETYLMURAMOYL-PENTAPEPTIDE-TRANSFERASE"/>
    <property type="match status" value="1"/>
</dbReference>
<feature type="transmembrane region" description="Helical" evidence="12">
    <location>
        <begin position="73"/>
        <end position="90"/>
    </location>
</feature>
<keyword evidence="11 12" id="KW-0961">Cell wall biogenesis/degradation</keyword>
<comment type="caution">
    <text evidence="15">The sequence shown here is derived from an EMBL/GenBank/DDBJ whole genome shotgun (WGS) entry which is preliminary data.</text>
</comment>
<keyword evidence="4 12" id="KW-0808">Transferase</keyword>
<dbReference type="HAMAP" id="MF_00038">
    <property type="entry name" value="MraY"/>
    <property type="match status" value="1"/>
</dbReference>
<dbReference type="PROSITE" id="PS01347">
    <property type="entry name" value="MRAY_1"/>
    <property type="match status" value="1"/>
</dbReference>
<evidence type="ECO:0000313" key="15">
    <source>
        <dbReference type="EMBL" id="RDJ11163.1"/>
    </source>
</evidence>
<comment type="similarity">
    <text evidence="2 12">Belongs to the glycosyltransferase 4 family. MraY subfamily.</text>
</comment>
<dbReference type="Pfam" id="PF10555">
    <property type="entry name" value="MraY_sig1"/>
    <property type="match status" value="1"/>
</dbReference>
<comment type="pathway">
    <text evidence="12">Cell wall biogenesis; peptidoglycan biosynthesis.</text>
</comment>
<dbReference type="GO" id="GO:0051992">
    <property type="term" value="F:UDP-N-acetylmuramoyl-L-alanyl-D-glutamyl-meso-2,6-diaminopimelyl-D-alanyl-D-alanine:undecaprenyl-phosphate transferase activity"/>
    <property type="evidence" value="ECO:0007669"/>
    <property type="project" value="RHEA"/>
</dbReference>
<dbReference type="EMBL" id="NAAC01000015">
    <property type="protein sequence ID" value="RDJ11163.1"/>
    <property type="molecule type" value="Genomic_DNA"/>
</dbReference>
<dbReference type="RefSeq" id="WP_016554518.1">
    <property type="nucleotide sequence ID" value="NZ_KZ857259.1"/>
</dbReference>
<feature type="transmembrane region" description="Helical" evidence="12">
    <location>
        <begin position="96"/>
        <end position="114"/>
    </location>
</feature>
<keyword evidence="7 12" id="KW-0573">Peptidoglycan synthesis</keyword>
<dbReference type="InterPro" id="IPR000715">
    <property type="entry name" value="Glycosyl_transferase_4"/>
</dbReference>
<feature type="binding site" evidence="14">
    <location>
        <position position="198"/>
    </location>
    <ligand>
        <name>Mg(2+)</name>
        <dbReference type="ChEBI" id="CHEBI:18420"/>
    </ligand>
</feature>
<dbReference type="InterPro" id="IPR018480">
    <property type="entry name" value="PNAcMuramoyl-5peptid_Trfase_CS"/>
</dbReference>
<evidence type="ECO:0000256" key="1">
    <source>
        <dbReference type="ARBA" id="ARBA00004141"/>
    </source>
</evidence>
<dbReference type="GO" id="GO:0008963">
    <property type="term" value="F:phospho-N-acetylmuramoyl-pentapeptide-transferase activity"/>
    <property type="evidence" value="ECO:0007669"/>
    <property type="project" value="UniProtKB-UniRule"/>
</dbReference>
<evidence type="ECO:0000256" key="12">
    <source>
        <dbReference type="HAMAP-Rule" id="MF_00038"/>
    </source>
</evidence>
<keyword evidence="8 12" id="KW-1133">Transmembrane helix</keyword>
<evidence type="ECO:0000256" key="5">
    <source>
        <dbReference type="ARBA" id="ARBA00022692"/>
    </source>
</evidence>
<comment type="catalytic activity">
    <reaction evidence="12">
        <text>UDP-N-acetyl-alpha-D-muramoyl-L-alanyl-gamma-D-glutamyl-meso-2,6-diaminopimeloyl-D-alanyl-D-alanine + di-trans,octa-cis-undecaprenyl phosphate = di-trans,octa-cis-undecaprenyl diphospho-N-acetyl-alpha-D-muramoyl-L-alanyl-D-glutamyl-meso-2,6-diaminopimeloyl-D-alanyl-D-alanine + UMP</text>
        <dbReference type="Rhea" id="RHEA:28386"/>
        <dbReference type="ChEBI" id="CHEBI:57865"/>
        <dbReference type="ChEBI" id="CHEBI:60392"/>
        <dbReference type="ChEBI" id="CHEBI:61386"/>
        <dbReference type="ChEBI" id="CHEBI:61387"/>
        <dbReference type="EC" id="2.7.8.13"/>
    </reaction>
</comment>
<dbReference type="PROSITE" id="PS01348">
    <property type="entry name" value="MRAY_2"/>
    <property type="match status" value="1"/>
</dbReference>
<evidence type="ECO:0000313" key="16">
    <source>
        <dbReference type="Proteomes" id="UP000254939"/>
    </source>
</evidence>
<evidence type="ECO:0000256" key="9">
    <source>
        <dbReference type="ARBA" id="ARBA00023136"/>
    </source>
</evidence>
<keyword evidence="12 14" id="KW-0460">Magnesium</keyword>
<feature type="transmembrane region" description="Helical" evidence="12">
    <location>
        <begin position="174"/>
        <end position="193"/>
    </location>
</feature>
<keyword evidence="6 12" id="KW-0133">Cell shape</keyword>
<feature type="transmembrane region" description="Helical" evidence="12">
    <location>
        <begin position="20"/>
        <end position="44"/>
    </location>
</feature>
<keyword evidence="5 12" id="KW-0812">Transmembrane</keyword>
<dbReference type="Proteomes" id="UP000254939">
    <property type="component" value="Unassembled WGS sequence"/>
</dbReference>
<evidence type="ECO:0000256" key="6">
    <source>
        <dbReference type="ARBA" id="ARBA00022960"/>
    </source>
</evidence>
<dbReference type="GO" id="GO:0051301">
    <property type="term" value="P:cell division"/>
    <property type="evidence" value="ECO:0007669"/>
    <property type="project" value="UniProtKB-KW"/>
</dbReference>
<dbReference type="GO" id="GO:0046872">
    <property type="term" value="F:metal ion binding"/>
    <property type="evidence" value="ECO:0007669"/>
    <property type="project" value="UniProtKB-KW"/>
</dbReference>
<dbReference type="PANTHER" id="PTHR22926:SF5">
    <property type="entry name" value="PHOSPHO-N-ACETYLMURAMOYL-PENTAPEPTIDE-TRANSFERASE HOMOLOG"/>
    <property type="match status" value="1"/>
</dbReference>
<evidence type="ECO:0000256" key="4">
    <source>
        <dbReference type="ARBA" id="ARBA00022679"/>
    </source>
</evidence>
<dbReference type="AlphaFoldDB" id="A0A370KPA5"/>
<feature type="transmembrane region" description="Helical" evidence="12">
    <location>
        <begin position="269"/>
        <end position="288"/>
    </location>
</feature>
<dbReference type="EC" id="2.7.8.13" evidence="12 13"/>
<sequence length="366" mass="39057">MLIWLVELSEHLKFLNLFRYITFRTGASLFTSAFIVFLFGPMIIRSLRIRQGKGQPIRADGPQTHFKKAGTPTMGGLMILAGIVGSSLLWADLSNVYVVATLLVTLGFGAIGFYDDYLKVTKQSHKGFSGKARLGIEFVIAGIAVYFMMRTALASGTAGSTFGSSVAFPFFKDFMINLGIMFVVFGGFVIVGAGNAVNLTDGLDGLAIVPVMIAAASFGVIAYLAGNAVFANYLQINFVPGTGELSVVLGAVIGAGLGFLWFNAPPAAIFMGDTGSLALGGTIGTVAVATKHEIVMAIIGGLFVMETLSVIIQVGYFKMTGRRVFLMAPIHHHFEKKGWTESQVVIRFWIIAGGLALLGLSTLKLR</sequence>
<dbReference type="GO" id="GO:0071555">
    <property type="term" value="P:cell wall organization"/>
    <property type="evidence" value="ECO:0007669"/>
    <property type="project" value="UniProtKB-KW"/>
</dbReference>
<keyword evidence="9 12" id="KW-0472">Membrane</keyword>
<dbReference type="UniPathway" id="UPA00219"/>
<evidence type="ECO:0000256" key="14">
    <source>
        <dbReference type="PIRSR" id="PIRSR600715-1"/>
    </source>
</evidence>
<feature type="transmembrane region" description="Helical" evidence="12">
    <location>
        <begin position="344"/>
        <end position="363"/>
    </location>
</feature>
<feature type="binding site" evidence="14">
    <location>
        <position position="273"/>
    </location>
    <ligand>
        <name>Mg(2+)</name>
        <dbReference type="ChEBI" id="CHEBI:18420"/>
    </ligand>
</feature>
<comment type="function">
    <text evidence="12">Catalyzes the initial step of the lipid cycle reactions in the biosynthesis of the cell wall peptidoglycan: transfers peptidoglycan precursor phospho-MurNAc-pentapeptide from UDP-MurNAc-pentapeptide onto the lipid carrier undecaprenyl phosphate, yielding undecaprenyl-pyrophosphoryl-MurNAc-pentapeptide, known as lipid I.</text>
</comment>
<dbReference type="GO" id="GO:0008360">
    <property type="term" value="P:regulation of cell shape"/>
    <property type="evidence" value="ECO:0007669"/>
    <property type="project" value="UniProtKB-KW"/>
</dbReference>
<accession>A0A370KPA5</accession>
<feature type="transmembrane region" description="Helical" evidence="12">
    <location>
        <begin position="245"/>
        <end position="262"/>
    </location>
</feature>
<comment type="subcellular location">
    <subcellularLocation>
        <location evidence="12">Cell membrane</location>
        <topology evidence="12">Multi-pass membrane protein</topology>
    </subcellularLocation>
    <subcellularLocation>
        <location evidence="1">Membrane</location>
        <topology evidence="1">Multi-pass membrane protein</topology>
    </subcellularLocation>
</comment>
<comment type="cofactor">
    <cofactor evidence="12 14">
        <name>Mg(2+)</name>
        <dbReference type="ChEBI" id="CHEBI:18420"/>
    </cofactor>
</comment>
<keyword evidence="12" id="KW-1003">Cell membrane</keyword>
<feature type="transmembrane region" description="Helical" evidence="12">
    <location>
        <begin position="205"/>
        <end position="225"/>
    </location>
</feature>
<keyword evidence="3 12" id="KW-0132">Cell division</keyword>
<keyword evidence="10 12" id="KW-0131">Cell cycle</keyword>
<organism evidence="15 16">
    <name type="scientific">Rhizobium grahamii</name>
    <dbReference type="NCBI Taxonomy" id="1120045"/>
    <lineage>
        <taxon>Bacteria</taxon>
        <taxon>Pseudomonadati</taxon>
        <taxon>Pseudomonadota</taxon>
        <taxon>Alphaproteobacteria</taxon>
        <taxon>Hyphomicrobiales</taxon>
        <taxon>Rhizobiaceae</taxon>
        <taxon>Rhizobium/Agrobacterium group</taxon>
        <taxon>Rhizobium</taxon>
    </lineage>
</organism>
<evidence type="ECO:0000256" key="10">
    <source>
        <dbReference type="ARBA" id="ARBA00023306"/>
    </source>
</evidence>
<dbReference type="CDD" id="cd06852">
    <property type="entry name" value="GT_MraY"/>
    <property type="match status" value="1"/>
</dbReference>
<name>A0A370KPA5_9HYPH</name>
<dbReference type="GO" id="GO:0009252">
    <property type="term" value="P:peptidoglycan biosynthetic process"/>
    <property type="evidence" value="ECO:0007669"/>
    <property type="project" value="UniProtKB-UniRule"/>
</dbReference>
<evidence type="ECO:0000256" key="7">
    <source>
        <dbReference type="ARBA" id="ARBA00022984"/>
    </source>
</evidence>
<dbReference type="OrthoDB" id="9805475at2"/>
<dbReference type="GO" id="GO:0005886">
    <property type="term" value="C:plasma membrane"/>
    <property type="evidence" value="ECO:0007669"/>
    <property type="project" value="UniProtKB-SubCell"/>
</dbReference>
<dbReference type="InterPro" id="IPR003524">
    <property type="entry name" value="PNAcMuramoyl-5peptid_Trfase"/>
</dbReference>
<proteinExistence type="inferred from homology"/>
<evidence type="ECO:0000256" key="13">
    <source>
        <dbReference type="NCBIfam" id="TIGR00445"/>
    </source>
</evidence>
<gene>
    <name evidence="12" type="primary">mraY</name>
    <name evidence="15" type="ORF">B5K06_12705</name>
</gene>
<feature type="transmembrane region" description="Helical" evidence="12">
    <location>
        <begin position="134"/>
        <end position="154"/>
    </location>
</feature>
<evidence type="ECO:0000256" key="8">
    <source>
        <dbReference type="ARBA" id="ARBA00022989"/>
    </source>
</evidence>
<evidence type="ECO:0000256" key="2">
    <source>
        <dbReference type="ARBA" id="ARBA00005583"/>
    </source>
</evidence>
<feature type="transmembrane region" description="Helical" evidence="12">
    <location>
        <begin position="294"/>
        <end position="317"/>
    </location>
</feature>
<evidence type="ECO:0000256" key="3">
    <source>
        <dbReference type="ARBA" id="ARBA00022618"/>
    </source>
</evidence>
<dbReference type="Pfam" id="PF00953">
    <property type="entry name" value="Glycos_transf_4"/>
    <property type="match status" value="1"/>
</dbReference>
<protein>
    <recommendedName>
        <fullName evidence="12 13">Phospho-N-acetylmuramoyl-pentapeptide-transferase</fullName>
        <ecNumber evidence="12 13">2.7.8.13</ecNumber>
    </recommendedName>
    <alternativeName>
        <fullName evidence="12">UDP-MurNAc-pentapeptide phosphotransferase</fullName>
    </alternativeName>
</protein>